<dbReference type="AlphaFoldDB" id="A0A417YQA5"/>
<evidence type="ECO:0000313" key="4">
    <source>
        <dbReference type="EMBL" id="RHW36429.1"/>
    </source>
</evidence>
<keyword evidence="2 3" id="KW-0687">Ribonucleoprotein</keyword>
<dbReference type="EMBL" id="QWEG01000011">
    <property type="protein sequence ID" value="RHW36429.1"/>
    <property type="molecule type" value="Genomic_DNA"/>
</dbReference>
<accession>A0A417YQA5</accession>
<dbReference type="Proteomes" id="UP000284416">
    <property type="component" value="Unassembled WGS sequence"/>
</dbReference>
<dbReference type="NCBIfam" id="TIGR00002">
    <property type="entry name" value="S16"/>
    <property type="match status" value="1"/>
</dbReference>
<dbReference type="InterPro" id="IPR020592">
    <property type="entry name" value="Ribosomal_bS16_CS"/>
</dbReference>
<dbReference type="Pfam" id="PF00886">
    <property type="entry name" value="Ribosomal_S16"/>
    <property type="match status" value="1"/>
</dbReference>
<keyword evidence="1 3" id="KW-0689">Ribosomal protein</keyword>
<dbReference type="FunFam" id="3.30.1320.10:FF:000002">
    <property type="entry name" value="30S ribosomal protein S16"/>
    <property type="match status" value="1"/>
</dbReference>
<proteinExistence type="inferred from homology"/>
<dbReference type="GO" id="GO:0005737">
    <property type="term" value="C:cytoplasm"/>
    <property type="evidence" value="ECO:0007669"/>
    <property type="project" value="UniProtKB-ARBA"/>
</dbReference>
<dbReference type="InterPro" id="IPR000307">
    <property type="entry name" value="Ribosomal_bS16"/>
</dbReference>
<dbReference type="OrthoDB" id="9807878at2"/>
<evidence type="ECO:0000313" key="5">
    <source>
        <dbReference type="Proteomes" id="UP000284416"/>
    </source>
</evidence>
<dbReference type="GO" id="GO:0015935">
    <property type="term" value="C:small ribosomal subunit"/>
    <property type="evidence" value="ECO:0007669"/>
    <property type="project" value="TreeGrafter"/>
</dbReference>
<organism evidence="4 5">
    <name type="scientific">Neobacillus notoginsengisoli</name>
    <dbReference type="NCBI Taxonomy" id="1578198"/>
    <lineage>
        <taxon>Bacteria</taxon>
        <taxon>Bacillati</taxon>
        <taxon>Bacillota</taxon>
        <taxon>Bacilli</taxon>
        <taxon>Bacillales</taxon>
        <taxon>Bacillaceae</taxon>
        <taxon>Neobacillus</taxon>
    </lineage>
</organism>
<protein>
    <recommendedName>
        <fullName evidence="3">Small ribosomal subunit protein bS16</fullName>
    </recommendedName>
</protein>
<keyword evidence="5" id="KW-1185">Reference proteome</keyword>
<evidence type="ECO:0000256" key="3">
    <source>
        <dbReference type="HAMAP-Rule" id="MF_00385"/>
    </source>
</evidence>
<reference evidence="4 5" key="1">
    <citation type="journal article" date="2017" name="Int. J. Syst. Evol. Microbiol.">
        <title>Bacillus notoginsengisoli sp. nov., a novel bacterium isolated from the rhizosphere of Panax notoginseng.</title>
        <authorList>
            <person name="Zhang M.Y."/>
            <person name="Cheng J."/>
            <person name="Cai Y."/>
            <person name="Zhang T.Y."/>
            <person name="Wu Y.Y."/>
            <person name="Manikprabhu D."/>
            <person name="Li W.J."/>
            <person name="Zhang Y.X."/>
        </authorList>
    </citation>
    <scope>NUCLEOTIDE SEQUENCE [LARGE SCALE GENOMIC DNA]</scope>
    <source>
        <strain evidence="4 5">JCM 30743</strain>
    </source>
</reference>
<comment type="similarity">
    <text evidence="3">Belongs to the bacterial ribosomal protein bS16 family.</text>
</comment>
<comment type="caution">
    <text evidence="4">The sequence shown here is derived from an EMBL/GenBank/DDBJ whole genome shotgun (WGS) entry which is preliminary data.</text>
</comment>
<name>A0A417YQA5_9BACI</name>
<gene>
    <name evidence="3" type="primary">rpsP</name>
    <name evidence="4" type="ORF">D1B31_17075</name>
</gene>
<dbReference type="Gene3D" id="3.30.1320.10">
    <property type="match status" value="1"/>
</dbReference>
<dbReference type="SUPFAM" id="SSF54565">
    <property type="entry name" value="Ribosomal protein S16"/>
    <property type="match status" value="1"/>
</dbReference>
<evidence type="ECO:0000256" key="2">
    <source>
        <dbReference type="ARBA" id="ARBA00023274"/>
    </source>
</evidence>
<evidence type="ECO:0000256" key="1">
    <source>
        <dbReference type="ARBA" id="ARBA00022980"/>
    </source>
</evidence>
<dbReference type="InterPro" id="IPR023803">
    <property type="entry name" value="Ribosomal_bS16_dom_sf"/>
</dbReference>
<dbReference type="HAMAP" id="MF_00385">
    <property type="entry name" value="Ribosomal_bS16"/>
    <property type="match status" value="1"/>
</dbReference>
<dbReference type="PANTHER" id="PTHR12919">
    <property type="entry name" value="30S RIBOSOMAL PROTEIN S16"/>
    <property type="match status" value="1"/>
</dbReference>
<dbReference type="GO" id="GO:0006412">
    <property type="term" value="P:translation"/>
    <property type="evidence" value="ECO:0007669"/>
    <property type="project" value="UniProtKB-UniRule"/>
</dbReference>
<dbReference type="GO" id="GO:0003735">
    <property type="term" value="F:structural constituent of ribosome"/>
    <property type="evidence" value="ECO:0007669"/>
    <property type="project" value="InterPro"/>
</dbReference>
<dbReference type="PROSITE" id="PS00732">
    <property type="entry name" value="RIBOSOMAL_S16"/>
    <property type="match status" value="1"/>
</dbReference>
<dbReference type="RefSeq" id="WP_118922630.1">
    <property type="nucleotide sequence ID" value="NZ_QWEG01000011.1"/>
</dbReference>
<sequence length="90" mass="10062">MAVKIRLKRMGAKKSPFYRIVVADSRSPRDGRFIESVGTYNPVTAPATVDINEELVLKWLQNGAKPSDTVRNLFSKAGIMEKFHNAKLGK</sequence>
<dbReference type="PANTHER" id="PTHR12919:SF20">
    <property type="entry name" value="SMALL RIBOSOMAL SUBUNIT PROTEIN BS16M"/>
    <property type="match status" value="1"/>
</dbReference>